<evidence type="ECO:0000313" key="1">
    <source>
        <dbReference type="EMBL" id="TMS58893.1"/>
    </source>
</evidence>
<comment type="caution">
    <text evidence="1">The sequence shown here is derived from an EMBL/GenBank/DDBJ whole genome shotgun (WGS) entry which is preliminary data.</text>
</comment>
<sequence>MTRTSDDKTVPLPGGHVLVDALIAHGADLAFGVPGESYLAVLDGIHRRADALRFIICRQEGGAANMAEAYGKLTGRPGIAFCTRGPGATNASIGVHTAFQDSTPMILFIGQVGSDFADREAFQEIDYRRMFGQMAKWVAQIDRAERIPEYVARAFQTATSGRPGPVVLALPEDMLTTEVTAPQLPRYERVMSWPGDADMERLHSMLLAAQRPFVLLGGSGWTPAACADLQAFAERFGVPVGCAFRFQDLFDNRHPLYAGDVGIGINPALAARIRAADLVLAIGPRLGEMTTGGYTLLEAPQPRQQLIHVHAGAEELGSVYRADLMIQASMPAIAARLAALPAPAARLWETEAQAAHAEYLANIAVPAAGTAHEEGVDLARVVSEMRAILPDNAIVTNGAGNYAGWLHRYYPHAGFVHGSRTQLAPTSGAMGYGTPAAVAAKLVHPDRPVVALAGDGCFLMNGQELATAMQYDAPIIIIVVNNSMYGTIRMHQEREYPGHISGTPLRNPDFAALARAYGARGVTVTQTAGFAPALREALAAPVSTLIEIRTDPEQITSRTTLSAIRQAAQARGH</sequence>
<evidence type="ECO:0000313" key="2">
    <source>
        <dbReference type="Proteomes" id="UP000004277"/>
    </source>
</evidence>
<accession>A0ACD3SS33</accession>
<organism evidence="1 2">
    <name type="scientific">Imbroritus primus</name>
    <dbReference type="NCBI Taxonomy" id="3058603"/>
    <lineage>
        <taxon>Bacteria</taxon>
        <taxon>Pseudomonadati</taxon>
        <taxon>Pseudomonadota</taxon>
        <taxon>Betaproteobacteria</taxon>
        <taxon>Burkholderiales</taxon>
        <taxon>Burkholderiaceae</taxon>
        <taxon>Imbroritus</taxon>
    </lineage>
</organism>
<name>A0ACD3SS33_9BURK</name>
<gene>
    <name evidence="1" type="ORF">MW7_009345</name>
</gene>
<protein>
    <submittedName>
        <fullName evidence="1">Thiamine pyrophosphate-binding protein</fullName>
    </submittedName>
</protein>
<proteinExistence type="predicted"/>
<dbReference type="EMBL" id="AKCV02000015">
    <property type="protein sequence ID" value="TMS58893.1"/>
    <property type="molecule type" value="Genomic_DNA"/>
</dbReference>
<dbReference type="Proteomes" id="UP000004277">
    <property type="component" value="Unassembled WGS sequence"/>
</dbReference>
<reference evidence="1" key="1">
    <citation type="submission" date="2019-05" db="EMBL/GenBank/DDBJ databases">
        <title>Revised genome assembly of Burkholderiaceae (previously Ralstonia) sp. PBA.</title>
        <authorList>
            <person name="Gan H.M."/>
        </authorList>
    </citation>
    <scope>NUCLEOTIDE SEQUENCE</scope>
    <source>
        <strain evidence="1">PBA</strain>
    </source>
</reference>
<keyword evidence="2" id="KW-1185">Reference proteome</keyword>